<dbReference type="SUPFAM" id="SSF56436">
    <property type="entry name" value="C-type lectin-like"/>
    <property type="match status" value="1"/>
</dbReference>
<reference evidence="5 6" key="1">
    <citation type="journal article" date="2021" name="Elife">
        <title>Chloroplast acquisition without the gene transfer in kleptoplastic sea slugs, Plakobranchus ocellatus.</title>
        <authorList>
            <person name="Maeda T."/>
            <person name="Takahashi S."/>
            <person name="Yoshida T."/>
            <person name="Shimamura S."/>
            <person name="Takaki Y."/>
            <person name="Nagai Y."/>
            <person name="Toyoda A."/>
            <person name="Suzuki Y."/>
            <person name="Arimoto A."/>
            <person name="Ishii H."/>
            <person name="Satoh N."/>
            <person name="Nishiyama T."/>
            <person name="Hasebe M."/>
            <person name="Maruyama T."/>
            <person name="Minagawa J."/>
            <person name="Obokata J."/>
            <person name="Shigenobu S."/>
        </authorList>
    </citation>
    <scope>NUCLEOTIDE SEQUENCE [LARGE SCALE GENOMIC DNA]</scope>
</reference>
<dbReference type="AlphaFoldDB" id="A0AAV4IX84"/>
<feature type="region of interest" description="Disordered" evidence="1">
    <location>
        <begin position="25"/>
        <end position="61"/>
    </location>
</feature>
<protein>
    <submittedName>
        <fullName evidence="5">Versican core protein</fullName>
    </submittedName>
</protein>
<proteinExistence type="predicted"/>
<dbReference type="Pfam" id="PF00059">
    <property type="entry name" value="Lectin_C"/>
    <property type="match status" value="1"/>
</dbReference>
<evidence type="ECO:0000256" key="1">
    <source>
        <dbReference type="SAM" id="MobiDB-lite"/>
    </source>
</evidence>
<feature type="domain" description="C-type lectin" evidence="4">
    <location>
        <begin position="155"/>
        <end position="272"/>
    </location>
</feature>
<dbReference type="PROSITE" id="PS50041">
    <property type="entry name" value="C_TYPE_LECTIN_2"/>
    <property type="match status" value="1"/>
</dbReference>
<evidence type="ECO:0000313" key="6">
    <source>
        <dbReference type="Proteomes" id="UP000762676"/>
    </source>
</evidence>
<keyword evidence="6" id="KW-1185">Reference proteome</keyword>
<feature type="region of interest" description="Disordered" evidence="1">
    <location>
        <begin position="302"/>
        <end position="360"/>
    </location>
</feature>
<keyword evidence="2" id="KW-0472">Membrane</keyword>
<organism evidence="5 6">
    <name type="scientific">Elysia marginata</name>
    <dbReference type="NCBI Taxonomy" id="1093978"/>
    <lineage>
        <taxon>Eukaryota</taxon>
        <taxon>Metazoa</taxon>
        <taxon>Spiralia</taxon>
        <taxon>Lophotrochozoa</taxon>
        <taxon>Mollusca</taxon>
        <taxon>Gastropoda</taxon>
        <taxon>Heterobranchia</taxon>
        <taxon>Euthyneura</taxon>
        <taxon>Panpulmonata</taxon>
        <taxon>Sacoglossa</taxon>
        <taxon>Placobranchoidea</taxon>
        <taxon>Plakobranchidae</taxon>
        <taxon>Elysia</taxon>
    </lineage>
</organism>
<dbReference type="SMART" id="SM00034">
    <property type="entry name" value="CLECT"/>
    <property type="match status" value="1"/>
</dbReference>
<feature type="compositionally biased region" description="Polar residues" evidence="1">
    <location>
        <begin position="319"/>
        <end position="352"/>
    </location>
</feature>
<dbReference type="InterPro" id="IPR016186">
    <property type="entry name" value="C-type_lectin-like/link_sf"/>
</dbReference>
<dbReference type="PANTHER" id="PTHR22801:SF63">
    <property type="entry name" value="C-TYPE LECTIN DOMAIN-CONTAINING PROTEIN"/>
    <property type="match status" value="1"/>
</dbReference>
<keyword evidence="2" id="KW-1133">Transmembrane helix</keyword>
<evidence type="ECO:0000256" key="3">
    <source>
        <dbReference type="SAM" id="SignalP"/>
    </source>
</evidence>
<dbReference type="InterPro" id="IPR050801">
    <property type="entry name" value="Ca-Dep_Lectins_ImmuneDev"/>
</dbReference>
<feature type="compositionally biased region" description="Basic and acidic residues" evidence="1">
    <location>
        <begin position="302"/>
        <end position="312"/>
    </location>
</feature>
<sequence>MFKMQGAFIFLFLLVSIGDKDNAGVSAAYDDNDDDDDDDDDNDDNDDDNDNDNDNDEDEDDEDRMMMIMTMMMMKMMMKMMMMMIMMIMMLMTMMMIDDRHSDDDADDDDDEHVGRECQYLVPFCIHSTATERTLDNSCPRAALWVSNRMYFQLYGDSCFHFVFTKRRTYKQASSDCRHHGGHGLALSKTKDLNDFLTDQWLHHYRRTDPVWIGLHDMRNETKFVWEDNTRMQWNNFAKGNGPGNKWYRGGFEDCVALDPLDGGLWHDYQCDTGFVAFITDSDPKKSFICHYTRDLVGGLDEKGQANKDMQNKNKQARQESGNYTSARQESADYTSARQKSANYTSARQESANYRLPREM</sequence>
<dbReference type="InterPro" id="IPR001304">
    <property type="entry name" value="C-type_lectin-like"/>
</dbReference>
<dbReference type="PANTHER" id="PTHR22801">
    <property type="entry name" value="LITHOSTATHINE"/>
    <property type="match status" value="1"/>
</dbReference>
<feature type="compositionally biased region" description="Acidic residues" evidence="1">
    <location>
        <begin position="30"/>
        <end position="61"/>
    </location>
</feature>
<feature type="transmembrane region" description="Helical" evidence="2">
    <location>
        <begin position="76"/>
        <end position="97"/>
    </location>
</feature>
<feature type="signal peptide" evidence="3">
    <location>
        <begin position="1"/>
        <end position="18"/>
    </location>
</feature>
<keyword evidence="3" id="KW-0732">Signal</keyword>
<feature type="chain" id="PRO_5043708189" evidence="3">
    <location>
        <begin position="19"/>
        <end position="360"/>
    </location>
</feature>
<dbReference type="EMBL" id="BMAT01013464">
    <property type="protein sequence ID" value="GFS13631.1"/>
    <property type="molecule type" value="Genomic_DNA"/>
</dbReference>
<dbReference type="Gene3D" id="3.10.100.10">
    <property type="entry name" value="Mannose-Binding Protein A, subunit A"/>
    <property type="match status" value="1"/>
</dbReference>
<evidence type="ECO:0000313" key="5">
    <source>
        <dbReference type="EMBL" id="GFS13631.1"/>
    </source>
</evidence>
<name>A0AAV4IX84_9GAST</name>
<accession>A0AAV4IX84</accession>
<dbReference type="InterPro" id="IPR016187">
    <property type="entry name" value="CTDL_fold"/>
</dbReference>
<dbReference type="Proteomes" id="UP000762676">
    <property type="component" value="Unassembled WGS sequence"/>
</dbReference>
<gene>
    <name evidence="5" type="ORF">ElyMa_006726900</name>
</gene>
<keyword evidence="2" id="KW-0812">Transmembrane</keyword>
<evidence type="ECO:0000256" key="2">
    <source>
        <dbReference type="SAM" id="Phobius"/>
    </source>
</evidence>
<dbReference type="CDD" id="cd00037">
    <property type="entry name" value="CLECT"/>
    <property type="match status" value="1"/>
</dbReference>
<comment type="caution">
    <text evidence="5">The sequence shown here is derived from an EMBL/GenBank/DDBJ whole genome shotgun (WGS) entry which is preliminary data.</text>
</comment>
<evidence type="ECO:0000259" key="4">
    <source>
        <dbReference type="PROSITE" id="PS50041"/>
    </source>
</evidence>